<evidence type="ECO:0000313" key="3">
    <source>
        <dbReference type="Proteomes" id="UP000023152"/>
    </source>
</evidence>
<reference evidence="2 3" key="1">
    <citation type="journal article" date="2013" name="Curr. Biol.">
        <title>The Genome of the Foraminiferan Reticulomyxa filosa.</title>
        <authorList>
            <person name="Glockner G."/>
            <person name="Hulsmann N."/>
            <person name="Schleicher M."/>
            <person name="Noegel A.A."/>
            <person name="Eichinger L."/>
            <person name="Gallinger C."/>
            <person name="Pawlowski J."/>
            <person name="Sierra R."/>
            <person name="Euteneuer U."/>
            <person name="Pillet L."/>
            <person name="Moustafa A."/>
            <person name="Platzer M."/>
            <person name="Groth M."/>
            <person name="Szafranski K."/>
            <person name="Schliwa M."/>
        </authorList>
    </citation>
    <scope>NUCLEOTIDE SEQUENCE [LARGE SCALE GENOMIC DNA]</scope>
</reference>
<comment type="caution">
    <text evidence="2">The sequence shown here is derived from an EMBL/GenBank/DDBJ whole genome shotgun (WGS) entry which is preliminary data.</text>
</comment>
<evidence type="ECO:0008006" key="4">
    <source>
        <dbReference type="Google" id="ProtNLM"/>
    </source>
</evidence>
<feature type="transmembrane region" description="Helical" evidence="1">
    <location>
        <begin position="81"/>
        <end position="101"/>
    </location>
</feature>
<feature type="non-terminal residue" evidence="2">
    <location>
        <position position="216"/>
    </location>
</feature>
<organism evidence="2 3">
    <name type="scientific">Reticulomyxa filosa</name>
    <dbReference type="NCBI Taxonomy" id="46433"/>
    <lineage>
        <taxon>Eukaryota</taxon>
        <taxon>Sar</taxon>
        <taxon>Rhizaria</taxon>
        <taxon>Retaria</taxon>
        <taxon>Foraminifera</taxon>
        <taxon>Monothalamids</taxon>
        <taxon>Reticulomyxidae</taxon>
        <taxon>Reticulomyxa</taxon>
    </lineage>
</organism>
<feature type="transmembrane region" description="Helical" evidence="1">
    <location>
        <begin position="116"/>
        <end position="136"/>
    </location>
</feature>
<evidence type="ECO:0000313" key="2">
    <source>
        <dbReference type="EMBL" id="ETO17747.1"/>
    </source>
</evidence>
<accession>X6MW91</accession>
<keyword evidence="1" id="KW-0812">Transmembrane</keyword>
<dbReference type="AlphaFoldDB" id="X6MW91"/>
<proteinExistence type="predicted"/>
<protein>
    <recommendedName>
        <fullName evidence="4">Transmembrane protein</fullName>
    </recommendedName>
</protein>
<name>X6MW91_RETFI</name>
<gene>
    <name evidence="2" type="ORF">RFI_19569</name>
</gene>
<keyword evidence="3" id="KW-1185">Reference proteome</keyword>
<dbReference type="Proteomes" id="UP000023152">
    <property type="component" value="Unassembled WGS sequence"/>
</dbReference>
<dbReference type="EMBL" id="ASPP01016078">
    <property type="protein sequence ID" value="ETO17747.1"/>
    <property type="molecule type" value="Genomic_DNA"/>
</dbReference>
<feature type="transmembrane region" description="Helical" evidence="1">
    <location>
        <begin position="157"/>
        <end position="179"/>
    </location>
</feature>
<evidence type="ECO:0000256" key="1">
    <source>
        <dbReference type="SAM" id="Phobius"/>
    </source>
</evidence>
<feature type="transmembrane region" description="Helical" evidence="1">
    <location>
        <begin position="185"/>
        <end position="209"/>
    </location>
</feature>
<keyword evidence="1" id="KW-1133">Transmembrane helix</keyword>
<keyword evidence="1" id="KW-0472">Membrane</keyword>
<sequence length="216" mass="25081">MNTTNFTEIFASETSVETTNLNDSYLYLSNEVVSIVCAIAVQLPTWYYIDHAHWNLRSCRQAKVRSSVPHHNYRERARRKIFSYSLMFFVTSNLACVFQMLSNVLYNKIDNRADEMISFVYESIWVIARIFFYLIIIHRLRSALSRSMYQYSPFVYVSLYSIVAVQFCLGTAYLVGAYFDSVLTLIQVTTTIFICIEAIFSVVLMLLFAKSLITVM</sequence>